<dbReference type="InterPro" id="IPR008271">
    <property type="entry name" value="Ser/Thr_kinase_AS"/>
</dbReference>
<evidence type="ECO:0000313" key="14">
    <source>
        <dbReference type="Proteomes" id="UP000239209"/>
    </source>
</evidence>
<comment type="catalytic activity">
    <reaction evidence="8">
        <text>L-seryl-[protein] + ATP = O-phospho-L-seryl-[protein] + ADP + H(+)</text>
        <dbReference type="Rhea" id="RHEA:17989"/>
        <dbReference type="Rhea" id="RHEA-COMP:9863"/>
        <dbReference type="Rhea" id="RHEA-COMP:11604"/>
        <dbReference type="ChEBI" id="CHEBI:15378"/>
        <dbReference type="ChEBI" id="CHEBI:29999"/>
        <dbReference type="ChEBI" id="CHEBI:30616"/>
        <dbReference type="ChEBI" id="CHEBI:83421"/>
        <dbReference type="ChEBI" id="CHEBI:456216"/>
        <dbReference type="EC" id="2.7.11.1"/>
    </reaction>
</comment>
<dbReference type="EMBL" id="PVZG01000025">
    <property type="protein sequence ID" value="PRY20122.1"/>
    <property type="molecule type" value="Genomic_DNA"/>
</dbReference>
<evidence type="ECO:0000259" key="11">
    <source>
        <dbReference type="PROSITE" id="PS50011"/>
    </source>
</evidence>
<feature type="domain" description="Protein kinase" evidence="11">
    <location>
        <begin position="8"/>
        <end position="263"/>
    </location>
</feature>
<evidence type="ECO:0000256" key="9">
    <source>
        <dbReference type="PROSITE-ProRule" id="PRU10141"/>
    </source>
</evidence>
<feature type="region of interest" description="Disordered" evidence="10">
    <location>
        <begin position="428"/>
        <end position="595"/>
    </location>
</feature>
<dbReference type="AlphaFoldDB" id="A0A2T0RG64"/>
<evidence type="ECO:0000256" key="7">
    <source>
        <dbReference type="ARBA" id="ARBA00047899"/>
    </source>
</evidence>
<sequence>MNCLNERYRLRQEVGRGGMAVVWLADDALLHRRVAVKMLSPDAGDDPLVRRRIRGEALAAAQLNHPNVANVYDYGEHRDEDGTLRPYLVLEFVDGPTLTARLGTAPALTVADIARIGAAVADGLAAAHAQGLVHRDVKPGNVILGAAGAKVVDFGIAAGVGQDAAEAHGVLWGTQAYLPPEAATDTAAAPAGDVYALGVLLSWCVTGQLPHRAVGEPLNLADVLDGADVVIPSALRRLLHECLALDPASRPSARTVARTLGTLATELAAPGETASLTQPLRSGQPSTTPQPTRTAAGRAQRLRRPAMLAGTGLAVLAAVVATQIAGAGDRAGADSDITAEAGLSCAADYALRWRADGTFTARLIVTHTGDHRLPDWSLRFRLPPGQHLTGADGVRWSQQQRTVTLTADRPLTPGADITAVMLGNADADEPATPRRFTVNGAPCNQVSSHTRAESATSDGPDKPSHAAPDRREPGRAAGAAVPQTATTNPETSNAATPATPVRQTSTRTRPAPTVIPSATSTPAAPESTPASSAPPSATPTRTAGPSGELPGTTNPDPAEEPTATASPDRTAPPSSRTTSASASPSQGTYPPATSD</sequence>
<dbReference type="CDD" id="cd14014">
    <property type="entry name" value="STKc_PknB_like"/>
    <property type="match status" value="1"/>
</dbReference>
<evidence type="ECO:0000256" key="10">
    <source>
        <dbReference type="SAM" id="MobiDB-lite"/>
    </source>
</evidence>
<dbReference type="SMART" id="SM00637">
    <property type="entry name" value="CBD_II"/>
    <property type="match status" value="1"/>
</dbReference>
<dbReference type="SMART" id="SM00220">
    <property type="entry name" value="S_TKc"/>
    <property type="match status" value="1"/>
</dbReference>
<dbReference type="GO" id="GO:0030247">
    <property type="term" value="F:polysaccharide binding"/>
    <property type="evidence" value="ECO:0007669"/>
    <property type="project" value="UniProtKB-UniRule"/>
</dbReference>
<dbReference type="PROSITE" id="PS51173">
    <property type="entry name" value="CBM2"/>
    <property type="match status" value="1"/>
</dbReference>
<keyword evidence="6 9" id="KW-0067">ATP-binding</keyword>
<dbReference type="GO" id="GO:0005524">
    <property type="term" value="F:ATP binding"/>
    <property type="evidence" value="ECO:0007669"/>
    <property type="project" value="UniProtKB-UniRule"/>
</dbReference>
<evidence type="ECO:0000256" key="1">
    <source>
        <dbReference type="ARBA" id="ARBA00012513"/>
    </source>
</evidence>
<dbReference type="PANTHER" id="PTHR43289:SF6">
    <property type="entry name" value="SERINE_THREONINE-PROTEIN KINASE NEKL-3"/>
    <property type="match status" value="1"/>
</dbReference>
<keyword evidence="3" id="KW-0808">Transferase</keyword>
<dbReference type="Pfam" id="PF00553">
    <property type="entry name" value="CBM_2"/>
    <property type="match status" value="1"/>
</dbReference>
<dbReference type="InterPro" id="IPR001919">
    <property type="entry name" value="CBD2"/>
</dbReference>
<dbReference type="InterPro" id="IPR017441">
    <property type="entry name" value="Protein_kinase_ATP_BS"/>
</dbReference>
<keyword evidence="4 9" id="KW-0547">Nucleotide-binding</keyword>
<dbReference type="InterPro" id="IPR008965">
    <property type="entry name" value="CBM2/CBM3_carb-bd_dom_sf"/>
</dbReference>
<dbReference type="PROSITE" id="PS00107">
    <property type="entry name" value="PROTEIN_KINASE_ATP"/>
    <property type="match status" value="1"/>
</dbReference>
<dbReference type="InterPro" id="IPR011009">
    <property type="entry name" value="Kinase-like_dom_sf"/>
</dbReference>
<feature type="region of interest" description="Disordered" evidence="10">
    <location>
        <begin position="271"/>
        <end position="300"/>
    </location>
</feature>
<evidence type="ECO:0000313" key="13">
    <source>
        <dbReference type="EMBL" id="PRY20122.1"/>
    </source>
</evidence>
<evidence type="ECO:0000256" key="6">
    <source>
        <dbReference type="ARBA" id="ARBA00022840"/>
    </source>
</evidence>
<dbReference type="PROSITE" id="PS50011">
    <property type="entry name" value="PROTEIN_KINASE_DOM"/>
    <property type="match status" value="1"/>
</dbReference>
<comment type="catalytic activity">
    <reaction evidence="7">
        <text>L-threonyl-[protein] + ATP = O-phospho-L-threonyl-[protein] + ADP + H(+)</text>
        <dbReference type="Rhea" id="RHEA:46608"/>
        <dbReference type="Rhea" id="RHEA-COMP:11060"/>
        <dbReference type="Rhea" id="RHEA-COMP:11605"/>
        <dbReference type="ChEBI" id="CHEBI:15378"/>
        <dbReference type="ChEBI" id="CHEBI:30013"/>
        <dbReference type="ChEBI" id="CHEBI:30616"/>
        <dbReference type="ChEBI" id="CHEBI:61977"/>
        <dbReference type="ChEBI" id="CHEBI:456216"/>
        <dbReference type="EC" id="2.7.11.1"/>
    </reaction>
</comment>
<keyword evidence="14" id="KW-1185">Reference proteome</keyword>
<accession>A0A2T0RG64</accession>
<feature type="compositionally biased region" description="Polar residues" evidence="10">
    <location>
        <begin position="483"/>
        <end position="508"/>
    </location>
</feature>
<gene>
    <name evidence="13" type="ORF">CLV70_1253</name>
</gene>
<evidence type="ECO:0000256" key="4">
    <source>
        <dbReference type="ARBA" id="ARBA00022741"/>
    </source>
</evidence>
<feature type="compositionally biased region" description="Low complexity" evidence="10">
    <location>
        <begin position="561"/>
        <end position="585"/>
    </location>
</feature>
<feature type="compositionally biased region" description="Polar residues" evidence="10">
    <location>
        <begin position="442"/>
        <end position="457"/>
    </location>
</feature>
<dbReference type="GO" id="GO:0005975">
    <property type="term" value="P:carbohydrate metabolic process"/>
    <property type="evidence" value="ECO:0007669"/>
    <property type="project" value="InterPro"/>
</dbReference>
<evidence type="ECO:0000256" key="5">
    <source>
        <dbReference type="ARBA" id="ARBA00022777"/>
    </source>
</evidence>
<dbReference type="Gene3D" id="1.10.510.10">
    <property type="entry name" value="Transferase(Phosphotransferase) domain 1"/>
    <property type="match status" value="1"/>
</dbReference>
<evidence type="ECO:0000259" key="12">
    <source>
        <dbReference type="PROSITE" id="PS51173"/>
    </source>
</evidence>
<dbReference type="SUPFAM" id="SSF49384">
    <property type="entry name" value="Carbohydrate-binding domain"/>
    <property type="match status" value="1"/>
</dbReference>
<keyword evidence="2" id="KW-0723">Serine/threonine-protein kinase</keyword>
<dbReference type="Gene3D" id="2.60.40.290">
    <property type="match status" value="1"/>
</dbReference>
<keyword evidence="5 13" id="KW-0418">Kinase</keyword>
<reference evidence="13 14" key="1">
    <citation type="submission" date="2018-03" db="EMBL/GenBank/DDBJ databases">
        <title>Genomic Encyclopedia of Archaeal and Bacterial Type Strains, Phase II (KMG-II): from individual species to whole genera.</title>
        <authorList>
            <person name="Goeker M."/>
        </authorList>
    </citation>
    <scope>NUCLEOTIDE SEQUENCE [LARGE SCALE GENOMIC DNA]</scope>
    <source>
        <strain evidence="13 14">DSM 45348</strain>
    </source>
</reference>
<protein>
    <recommendedName>
        <fullName evidence="1">non-specific serine/threonine protein kinase</fullName>
        <ecNumber evidence="1">2.7.11.1</ecNumber>
    </recommendedName>
</protein>
<feature type="compositionally biased region" description="Low complexity" evidence="10">
    <location>
        <begin position="510"/>
        <end position="546"/>
    </location>
</feature>
<feature type="compositionally biased region" description="Polar residues" evidence="10">
    <location>
        <begin position="274"/>
        <end position="293"/>
    </location>
</feature>
<feature type="binding site" evidence="9">
    <location>
        <position position="37"/>
    </location>
    <ligand>
        <name>ATP</name>
        <dbReference type="ChEBI" id="CHEBI:30616"/>
    </ligand>
</feature>
<dbReference type="GO" id="GO:0004674">
    <property type="term" value="F:protein serine/threonine kinase activity"/>
    <property type="evidence" value="ECO:0007669"/>
    <property type="project" value="UniProtKB-KW"/>
</dbReference>
<comment type="caution">
    <text evidence="13">The sequence shown here is derived from an EMBL/GenBank/DDBJ whole genome shotgun (WGS) entry which is preliminary data.</text>
</comment>
<evidence type="ECO:0000256" key="3">
    <source>
        <dbReference type="ARBA" id="ARBA00022679"/>
    </source>
</evidence>
<dbReference type="Proteomes" id="UP000239209">
    <property type="component" value="Unassembled WGS sequence"/>
</dbReference>
<proteinExistence type="predicted"/>
<dbReference type="GO" id="GO:0004553">
    <property type="term" value="F:hydrolase activity, hydrolyzing O-glycosyl compounds"/>
    <property type="evidence" value="ECO:0007669"/>
    <property type="project" value="InterPro"/>
</dbReference>
<dbReference type="PROSITE" id="PS00108">
    <property type="entry name" value="PROTEIN_KINASE_ST"/>
    <property type="match status" value="1"/>
</dbReference>
<dbReference type="InterPro" id="IPR012291">
    <property type="entry name" value="CBM2_carb-bd_dom_sf"/>
</dbReference>
<dbReference type="Pfam" id="PF00069">
    <property type="entry name" value="Pkinase"/>
    <property type="match status" value="1"/>
</dbReference>
<dbReference type="EC" id="2.7.11.1" evidence="1"/>
<dbReference type="SUPFAM" id="SSF56112">
    <property type="entry name" value="Protein kinase-like (PK-like)"/>
    <property type="match status" value="1"/>
</dbReference>
<evidence type="ECO:0000256" key="2">
    <source>
        <dbReference type="ARBA" id="ARBA00022527"/>
    </source>
</evidence>
<dbReference type="Gene3D" id="3.30.200.20">
    <property type="entry name" value="Phosphorylase Kinase, domain 1"/>
    <property type="match status" value="1"/>
</dbReference>
<evidence type="ECO:0000256" key="8">
    <source>
        <dbReference type="ARBA" id="ARBA00048679"/>
    </source>
</evidence>
<organism evidence="13 14">
    <name type="scientific">Pseudosporangium ferrugineum</name>
    <dbReference type="NCBI Taxonomy" id="439699"/>
    <lineage>
        <taxon>Bacteria</taxon>
        <taxon>Bacillati</taxon>
        <taxon>Actinomycetota</taxon>
        <taxon>Actinomycetes</taxon>
        <taxon>Micromonosporales</taxon>
        <taxon>Micromonosporaceae</taxon>
        <taxon>Pseudosporangium</taxon>
    </lineage>
</organism>
<dbReference type="FunFam" id="3.30.200.20:FF:000035">
    <property type="entry name" value="Serine/threonine protein kinase Stk1"/>
    <property type="match status" value="1"/>
</dbReference>
<dbReference type="InterPro" id="IPR000719">
    <property type="entry name" value="Prot_kinase_dom"/>
</dbReference>
<feature type="compositionally biased region" description="Basic and acidic residues" evidence="10">
    <location>
        <begin position="459"/>
        <end position="474"/>
    </location>
</feature>
<name>A0A2T0RG64_9ACTN</name>
<feature type="domain" description="CBM2" evidence="12">
    <location>
        <begin position="338"/>
        <end position="446"/>
    </location>
</feature>
<dbReference type="PANTHER" id="PTHR43289">
    <property type="entry name" value="MITOGEN-ACTIVATED PROTEIN KINASE KINASE KINASE 20-RELATED"/>
    <property type="match status" value="1"/>
</dbReference>
<feature type="compositionally biased region" description="Polar residues" evidence="10">
    <location>
        <begin position="586"/>
        <end position="595"/>
    </location>
</feature>